<accession>X0V501</accession>
<gene>
    <name evidence="1" type="ORF">S01H1_39535</name>
</gene>
<comment type="caution">
    <text evidence="1">The sequence shown here is derived from an EMBL/GenBank/DDBJ whole genome shotgun (WGS) entry which is preliminary data.</text>
</comment>
<sequence length="79" mass="9293">MMSKFEEVTSKAMTLPPENRAELAELLIQSLDEREDEEVRSAWLSEIRRRDREIRSSASVTKPAEQVLREAREELRCMK</sequence>
<name>X0V501_9ZZZZ</name>
<dbReference type="AlphaFoldDB" id="X0V501"/>
<dbReference type="EMBL" id="BARS01024961">
    <property type="protein sequence ID" value="GAG13180.1"/>
    <property type="molecule type" value="Genomic_DNA"/>
</dbReference>
<evidence type="ECO:0000313" key="1">
    <source>
        <dbReference type="EMBL" id="GAG13180.1"/>
    </source>
</evidence>
<dbReference type="InterPro" id="IPR013406">
    <property type="entry name" value="CHP02574_addiction_mod"/>
</dbReference>
<dbReference type="Pfam" id="PF09720">
    <property type="entry name" value="Unstab_antitox"/>
    <property type="match status" value="1"/>
</dbReference>
<proteinExistence type="predicted"/>
<organism evidence="1">
    <name type="scientific">marine sediment metagenome</name>
    <dbReference type="NCBI Taxonomy" id="412755"/>
    <lineage>
        <taxon>unclassified sequences</taxon>
        <taxon>metagenomes</taxon>
        <taxon>ecological metagenomes</taxon>
    </lineage>
</organism>
<protein>
    <recommendedName>
        <fullName evidence="2">Addiction module antitoxin RelB</fullName>
    </recommendedName>
</protein>
<evidence type="ECO:0008006" key="2">
    <source>
        <dbReference type="Google" id="ProtNLM"/>
    </source>
</evidence>
<reference evidence="1" key="1">
    <citation type="journal article" date="2014" name="Front. Microbiol.">
        <title>High frequency of phylogenetically diverse reductive dehalogenase-homologous genes in deep subseafloor sedimentary metagenomes.</title>
        <authorList>
            <person name="Kawai M."/>
            <person name="Futagami T."/>
            <person name="Toyoda A."/>
            <person name="Takaki Y."/>
            <person name="Nishi S."/>
            <person name="Hori S."/>
            <person name="Arai W."/>
            <person name="Tsubouchi T."/>
            <person name="Morono Y."/>
            <person name="Uchiyama I."/>
            <person name="Ito T."/>
            <person name="Fujiyama A."/>
            <person name="Inagaki F."/>
            <person name="Takami H."/>
        </authorList>
    </citation>
    <scope>NUCLEOTIDE SEQUENCE</scope>
    <source>
        <strain evidence="1">Expedition CK06-06</strain>
    </source>
</reference>